<dbReference type="PANTHER" id="PTHR11177">
    <property type="entry name" value="CHITINASE"/>
    <property type="match status" value="1"/>
</dbReference>
<dbReference type="InterPro" id="IPR011583">
    <property type="entry name" value="Chitinase_II/V-like_cat"/>
</dbReference>
<protein>
    <recommendedName>
        <fullName evidence="2">chitinase</fullName>
        <ecNumber evidence="2">3.2.1.14</ecNumber>
    </recommendedName>
</protein>
<dbReference type="Gene3D" id="3.20.20.80">
    <property type="entry name" value="Glycosidases"/>
    <property type="match status" value="1"/>
</dbReference>
<sequence length="400" mass="42796">MSSLRVATVLRLTSLGLAALTVAGTVTGAASAATDRPAPTNHVVGAYFAGWESGSFPVSQIPANTVTNVFYAFSTIANGVCTVPDGAAADFAALKQLKATHPNLKVSISVGGWGAGGFSDAALTDASRKKLVTACLNTFFGTYKGTFDGVDIDWEFPVSGGPAEIPARPEDRQNATLLAKEFRRQLDGLGGSHKLLTAALPAGRLQTEGPYDPAASFDLGGIATVLDWINLMTYDMGTGFSTVSTFNAPMAPVPADPLGQPMKRWNNVTGAVRYYEQHGVPADRIVLGVPYYGRGFHVTQAGPNHGLFQQWDTTFDPGSWGDIKKLLADPAWEQHWDPNAQSPWLYNAAGQKFVSYENPRSIGIRSDYARGAGLRGAFTWEIAEDDSTQSMLTAMVRPWR</sequence>
<keyword evidence="11" id="KW-1185">Reference proteome</keyword>
<feature type="signal peptide" evidence="8">
    <location>
        <begin position="1"/>
        <end position="32"/>
    </location>
</feature>
<feature type="domain" description="GH18" evidence="9">
    <location>
        <begin position="42"/>
        <end position="400"/>
    </location>
</feature>
<dbReference type="RefSeq" id="WP_116173313.1">
    <property type="nucleotide sequence ID" value="NZ_CP144375.1"/>
</dbReference>
<dbReference type="SUPFAM" id="SSF51445">
    <property type="entry name" value="(Trans)glycosidases"/>
    <property type="match status" value="1"/>
</dbReference>
<dbReference type="Pfam" id="PF00704">
    <property type="entry name" value="Glyco_hydro_18"/>
    <property type="match status" value="1"/>
</dbReference>
<dbReference type="PROSITE" id="PS51910">
    <property type="entry name" value="GH18_2"/>
    <property type="match status" value="1"/>
</dbReference>
<evidence type="ECO:0000256" key="6">
    <source>
        <dbReference type="RuleBase" id="RU000489"/>
    </source>
</evidence>
<gene>
    <name evidence="10" type="ORF">BCF44_102452</name>
</gene>
<dbReference type="EMBL" id="QUNO01000002">
    <property type="protein sequence ID" value="REH54220.1"/>
    <property type="molecule type" value="Genomic_DNA"/>
</dbReference>
<evidence type="ECO:0000256" key="8">
    <source>
        <dbReference type="SAM" id="SignalP"/>
    </source>
</evidence>
<name>A0A3E0I6I1_9PSEU</name>
<dbReference type="GO" id="GO:0005975">
    <property type="term" value="P:carbohydrate metabolic process"/>
    <property type="evidence" value="ECO:0007669"/>
    <property type="project" value="InterPro"/>
</dbReference>
<comment type="catalytic activity">
    <reaction evidence="1">
        <text>Random endo-hydrolysis of N-acetyl-beta-D-glucosaminide (1-&gt;4)-beta-linkages in chitin and chitodextrins.</text>
        <dbReference type="EC" id="3.2.1.14"/>
    </reaction>
</comment>
<keyword evidence="3 6" id="KW-0378">Hydrolase</keyword>
<dbReference type="SUPFAM" id="SSF54556">
    <property type="entry name" value="Chitinase insertion domain"/>
    <property type="match status" value="1"/>
</dbReference>
<accession>A0A3E0I6I1</accession>
<comment type="caution">
    <text evidence="10">The sequence shown here is derived from an EMBL/GenBank/DDBJ whole genome shotgun (WGS) entry which is preliminary data.</text>
</comment>
<dbReference type="PANTHER" id="PTHR11177:SF317">
    <property type="entry name" value="CHITINASE 12-RELATED"/>
    <property type="match status" value="1"/>
</dbReference>
<evidence type="ECO:0000256" key="7">
    <source>
        <dbReference type="RuleBase" id="RU004453"/>
    </source>
</evidence>
<dbReference type="EC" id="3.2.1.14" evidence="2"/>
<dbReference type="InterPro" id="IPR029070">
    <property type="entry name" value="Chitinase_insertion_sf"/>
</dbReference>
<evidence type="ECO:0000259" key="9">
    <source>
        <dbReference type="PROSITE" id="PS51910"/>
    </source>
</evidence>
<dbReference type="GO" id="GO:0008843">
    <property type="term" value="F:endochitinase activity"/>
    <property type="evidence" value="ECO:0007669"/>
    <property type="project" value="UniProtKB-EC"/>
</dbReference>
<evidence type="ECO:0000256" key="5">
    <source>
        <dbReference type="ARBA" id="ARBA00023295"/>
    </source>
</evidence>
<dbReference type="PROSITE" id="PS01095">
    <property type="entry name" value="GH18_1"/>
    <property type="match status" value="1"/>
</dbReference>
<dbReference type="GO" id="GO:0006032">
    <property type="term" value="P:chitin catabolic process"/>
    <property type="evidence" value="ECO:0007669"/>
    <property type="project" value="UniProtKB-KW"/>
</dbReference>
<comment type="similarity">
    <text evidence="7">Belongs to the glycosyl hydrolase 18 family.</text>
</comment>
<reference evidence="10 11" key="1">
    <citation type="submission" date="2018-08" db="EMBL/GenBank/DDBJ databases">
        <title>Genomic Encyclopedia of Archaeal and Bacterial Type Strains, Phase II (KMG-II): from individual species to whole genera.</title>
        <authorList>
            <person name="Goeker M."/>
        </authorList>
    </citation>
    <scope>NUCLEOTIDE SEQUENCE [LARGE SCALE GENOMIC DNA]</scope>
    <source>
        <strain evidence="10 11">DSM 45791</strain>
    </source>
</reference>
<evidence type="ECO:0000313" key="10">
    <source>
        <dbReference type="EMBL" id="REH54220.1"/>
    </source>
</evidence>
<dbReference type="Gene3D" id="3.10.50.10">
    <property type="match status" value="1"/>
</dbReference>
<keyword evidence="8" id="KW-0732">Signal</keyword>
<evidence type="ECO:0000256" key="1">
    <source>
        <dbReference type="ARBA" id="ARBA00000822"/>
    </source>
</evidence>
<dbReference type="InterPro" id="IPR001223">
    <property type="entry name" value="Glyco_hydro18_cat"/>
</dbReference>
<evidence type="ECO:0000256" key="4">
    <source>
        <dbReference type="ARBA" id="ARBA00023024"/>
    </source>
</evidence>
<evidence type="ECO:0000313" key="11">
    <source>
        <dbReference type="Proteomes" id="UP000256269"/>
    </source>
</evidence>
<feature type="chain" id="PRO_5017785185" description="chitinase" evidence="8">
    <location>
        <begin position="33"/>
        <end position="400"/>
    </location>
</feature>
<dbReference type="InterPro" id="IPR017853">
    <property type="entry name" value="GH"/>
</dbReference>
<dbReference type="InterPro" id="IPR050314">
    <property type="entry name" value="Glycosyl_Hydrlase_18"/>
</dbReference>
<proteinExistence type="inferred from homology"/>
<dbReference type="AlphaFoldDB" id="A0A3E0I6I1"/>
<keyword evidence="5 6" id="KW-0326">Glycosidase</keyword>
<organism evidence="10 11">
    <name type="scientific">Kutzneria buriramensis</name>
    <dbReference type="NCBI Taxonomy" id="1045776"/>
    <lineage>
        <taxon>Bacteria</taxon>
        <taxon>Bacillati</taxon>
        <taxon>Actinomycetota</taxon>
        <taxon>Actinomycetes</taxon>
        <taxon>Pseudonocardiales</taxon>
        <taxon>Pseudonocardiaceae</taxon>
        <taxon>Kutzneria</taxon>
    </lineage>
</organism>
<keyword evidence="4" id="KW-0146">Chitin degradation</keyword>
<keyword evidence="4" id="KW-0624">Polysaccharide degradation</keyword>
<dbReference type="GO" id="GO:0008061">
    <property type="term" value="F:chitin binding"/>
    <property type="evidence" value="ECO:0007669"/>
    <property type="project" value="InterPro"/>
</dbReference>
<keyword evidence="4" id="KW-0119">Carbohydrate metabolism</keyword>
<dbReference type="Proteomes" id="UP000256269">
    <property type="component" value="Unassembled WGS sequence"/>
</dbReference>
<dbReference type="OrthoDB" id="276604at2"/>
<dbReference type="CDD" id="cd06548">
    <property type="entry name" value="GH18_chitinase"/>
    <property type="match status" value="1"/>
</dbReference>
<dbReference type="InterPro" id="IPR001579">
    <property type="entry name" value="Glyco_hydro_18_chit_AS"/>
</dbReference>
<evidence type="ECO:0000256" key="3">
    <source>
        <dbReference type="ARBA" id="ARBA00022801"/>
    </source>
</evidence>
<dbReference type="SMART" id="SM00636">
    <property type="entry name" value="Glyco_18"/>
    <property type="match status" value="1"/>
</dbReference>
<evidence type="ECO:0000256" key="2">
    <source>
        <dbReference type="ARBA" id="ARBA00012729"/>
    </source>
</evidence>